<dbReference type="InterPro" id="IPR050811">
    <property type="entry name" value="Phosphate_ABC_transporter"/>
</dbReference>
<evidence type="ECO:0000259" key="3">
    <source>
        <dbReference type="Pfam" id="PF12849"/>
    </source>
</evidence>
<dbReference type="PANTHER" id="PTHR30570">
    <property type="entry name" value="PERIPLASMIC PHOSPHATE BINDING COMPONENT OF PHOSPHATE ABC TRANSPORTER"/>
    <property type="match status" value="1"/>
</dbReference>
<evidence type="ECO:0000256" key="2">
    <source>
        <dbReference type="SAM" id="SignalP"/>
    </source>
</evidence>
<dbReference type="Proteomes" id="UP001595799">
    <property type="component" value="Unassembled WGS sequence"/>
</dbReference>
<dbReference type="PANTHER" id="PTHR30570:SF1">
    <property type="entry name" value="PHOSPHATE-BINDING PROTEIN PSTS"/>
    <property type="match status" value="1"/>
</dbReference>
<gene>
    <name evidence="4" type="ORF">ACFOW6_12760</name>
</gene>
<dbReference type="InterPro" id="IPR024370">
    <property type="entry name" value="PBP_domain"/>
</dbReference>
<organism evidence="4 5">
    <name type="scientific">Fodinicurvata halophila</name>
    <dbReference type="NCBI Taxonomy" id="1419723"/>
    <lineage>
        <taxon>Bacteria</taxon>
        <taxon>Pseudomonadati</taxon>
        <taxon>Pseudomonadota</taxon>
        <taxon>Alphaproteobacteria</taxon>
        <taxon>Rhodospirillales</taxon>
        <taxon>Rhodovibrionaceae</taxon>
        <taxon>Fodinicurvata</taxon>
    </lineage>
</organism>
<name>A0ABV8UNI5_9PROT</name>
<keyword evidence="1 2" id="KW-0732">Signal</keyword>
<evidence type="ECO:0000313" key="5">
    <source>
        <dbReference type="Proteomes" id="UP001595799"/>
    </source>
</evidence>
<feature type="domain" description="PBP" evidence="3">
    <location>
        <begin position="21"/>
        <end position="308"/>
    </location>
</feature>
<dbReference type="Gene3D" id="3.40.190.10">
    <property type="entry name" value="Periplasmic binding protein-like II"/>
    <property type="match status" value="2"/>
</dbReference>
<evidence type="ECO:0000256" key="1">
    <source>
        <dbReference type="ARBA" id="ARBA00022729"/>
    </source>
</evidence>
<feature type="chain" id="PRO_5045613403" evidence="2">
    <location>
        <begin position="24"/>
        <end position="347"/>
    </location>
</feature>
<reference evidence="5" key="1">
    <citation type="journal article" date="2019" name="Int. J. Syst. Evol. Microbiol.">
        <title>The Global Catalogue of Microorganisms (GCM) 10K type strain sequencing project: providing services to taxonomists for standard genome sequencing and annotation.</title>
        <authorList>
            <consortium name="The Broad Institute Genomics Platform"/>
            <consortium name="The Broad Institute Genome Sequencing Center for Infectious Disease"/>
            <person name="Wu L."/>
            <person name="Ma J."/>
        </authorList>
    </citation>
    <scope>NUCLEOTIDE SEQUENCE [LARGE SCALE GENOMIC DNA]</scope>
    <source>
        <strain evidence="5">CECT 8472</strain>
    </source>
</reference>
<evidence type="ECO:0000313" key="4">
    <source>
        <dbReference type="EMBL" id="MFC4352413.1"/>
    </source>
</evidence>
<protein>
    <submittedName>
        <fullName evidence="4">Substrate-binding domain-containing protein</fullName>
    </submittedName>
</protein>
<accession>A0ABV8UNI5</accession>
<dbReference type="EMBL" id="JBHSCW010000007">
    <property type="protein sequence ID" value="MFC4352413.1"/>
    <property type="molecule type" value="Genomic_DNA"/>
</dbReference>
<feature type="signal peptide" evidence="2">
    <location>
        <begin position="1"/>
        <end position="23"/>
    </location>
</feature>
<dbReference type="SUPFAM" id="SSF53850">
    <property type="entry name" value="Periplasmic binding protein-like II"/>
    <property type="match status" value="1"/>
</dbReference>
<dbReference type="RefSeq" id="WP_382422765.1">
    <property type="nucleotide sequence ID" value="NZ_JBHSCW010000007.1"/>
</dbReference>
<dbReference type="Pfam" id="PF12849">
    <property type="entry name" value="PBP_like_2"/>
    <property type="match status" value="1"/>
</dbReference>
<proteinExistence type="predicted"/>
<keyword evidence="5" id="KW-1185">Reference proteome</keyword>
<comment type="caution">
    <text evidence="4">The sequence shown here is derived from an EMBL/GenBank/DDBJ whole genome shotgun (WGS) entry which is preliminary data.</text>
</comment>
<sequence length="347" mass="37503">MKKVLLASTMAAAALAVASGAQAQSREQLRGVGSSTVFPYSTMIAEEFANMTGNPAPVIESTGTGGGMQIFCQGIGVDHPDLTGASRAMKQSEYELCVGNGVDDISEQVLGYDGIALATSRDGEVFDISLAELHQALAAEVAVDGEIVQNPHETWADVNPDFPDVEIQVMGPPPTSGTRDAWVELVMEEGCSEFEAIEALHESDEIRYEEVCQRMREDGKFIEAGENDNLIVQRLDSDPTSYGIFGYSFFFENQDSLQVVSIEGVEPAESTIADGSYPVSRPIFIYYKNAHREVIPGMEAFIEEATSEAAIGPGGYLTDIGLVPAPEDQRAKTREAVRNAEHMGRFE</sequence>